<dbReference type="InterPro" id="IPR023214">
    <property type="entry name" value="HAD_sf"/>
</dbReference>
<accession>A0A1R2C2G2</accession>
<dbReference type="Gene3D" id="3.30.470.20">
    <property type="entry name" value="ATP-grasp fold, B domain"/>
    <property type="match status" value="1"/>
</dbReference>
<dbReference type="Proteomes" id="UP000187209">
    <property type="component" value="Unassembled WGS sequence"/>
</dbReference>
<organism evidence="11 12">
    <name type="scientific">Stentor coeruleus</name>
    <dbReference type="NCBI Taxonomy" id="5963"/>
    <lineage>
        <taxon>Eukaryota</taxon>
        <taxon>Sar</taxon>
        <taxon>Alveolata</taxon>
        <taxon>Ciliophora</taxon>
        <taxon>Postciliodesmatophora</taxon>
        <taxon>Heterotrichea</taxon>
        <taxon>Heterotrichida</taxon>
        <taxon>Stentoridae</taxon>
        <taxon>Stentor</taxon>
    </lineage>
</organism>
<evidence type="ECO:0000256" key="8">
    <source>
        <dbReference type="ARBA" id="ARBA00022840"/>
    </source>
</evidence>
<dbReference type="GO" id="GO:0052726">
    <property type="term" value="F:inositol-1,3,4-trisphosphate 5-kinase activity"/>
    <property type="evidence" value="ECO:0007669"/>
    <property type="project" value="InterPro"/>
</dbReference>
<dbReference type="SUPFAM" id="SSF56059">
    <property type="entry name" value="Glutathione synthetase ATP-binding domain-like"/>
    <property type="match status" value="1"/>
</dbReference>
<keyword evidence="5" id="KW-0479">Metal-binding</keyword>
<dbReference type="Pfam" id="PF05770">
    <property type="entry name" value="Ins134_P3_kin"/>
    <property type="match status" value="1"/>
</dbReference>
<keyword evidence="4" id="KW-0808">Transferase</keyword>
<dbReference type="GO" id="GO:0052725">
    <property type="term" value="F:inositol-1,3,4-trisphosphate 6-kinase activity"/>
    <property type="evidence" value="ECO:0007669"/>
    <property type="project" value="InterPro"/>
</dbReference>
<evidence type="ECO:0000256" key="2">
    <source>
        <dbReference type="ARBA" id="ARBA00009601"/>
    </source>
</evidence>
<dbReference type="SUPFAM" id="SSF56784">
    <property type="entry name" value="HAD-like"/>
    <property type="match status" value="1"/>
</dbReference>
<keyword evidence="6" id="KW-0547">Nucleotide-binding</keyword>
<protein>
    <recommendedName>
        <fullName evidence="3">inositol-1,3,4-trisphosphate 5/6-kinase</fullName>
        <ecNumber evidence="3">2.7.1.159</ecNumber>
    </recommendedName>
</protein>
<proteinExistence type="inferred from homology"/>
<evidence type="ECO:0000256" key="1">
    <source>
        <dbReference type="ARBA" id="ARBA00001946"/>
    </source>
</evidence>
<reference evidence="11 12" key="1">
    <citation type="submission" date="2016-11" db="EMBL/GenBank/DDBJ databases">
        <title>The macronuclear genome of Stentor coeruleus: a giant cell with tiny introns.</title>
        <authorList>
            <person name="Slabodnick M."/>
            <person name="Ruby J.G."/>
            <person name="Reiff S.B."/>
            <person name="Swart E.C."/>
            <person name="Gosai S."/>
            <person name="Prabakaran S."/>
            <person name="Witkowska E."/>
            <person name="Larue G.E."/>
            <person name="Fisher S."/>
            <person name="Freeman R.M."/>
            <person name="Gunawardena J."/>
            <person name="Chu W."/>
            <person name="Stover N.A."/>
            <person name="Gregory B.D."/>
            <person name="Nowacki M."/>
            <person name="Derisi J."/>
            <person name="Roy S.W."/>
            <person name="Marshall W.F."/>
            <person name="Sood P."/>
        </authorList>
    </citation>
    <scope>NUCLEOTIDE SEQUENCE [LARGE SCALE GENOMIC DNA]</scope>
    <source>
        <strain evidence="11">WM001</strain>
    </source>
</reference>
<comment type="similarity">
    <text evidence="2">Belongs to the ITPK1 family.</text>
</comment>
<evidence type="ECO:0000259" key="10">
    <source>
        <dbReference type="Pfam" id="PF05770"/>
    </source>
</evidence>
<dbReference type="InterPro" id="IPR008656">
    <property type="entry name" value="Inositol_tetrakis-P_1-kinase"/>
</dbReference>
<evidence type="ECO:0000313" key="11">
    <source>
        <dbReference type="EMBL" id="OMJ83222.1"/>
    </source>
</evidence>
<evidence type="ECO:0000256" key="5">
    <source>
        <dbReference type="ARBA" id="ARBA00022723"/>
    </source>
</evidence>
<dbReference type="InterPro" id="IPR036412">
    <property type="entry name" value="HAD-like_sf"/>
</dbReference>
<dbReference type="AlphaFoldDB" id="A0A1R2C2G2"/>
<name>A0A1R2C2G2_9CILI</name>
<evidence type="ECO:0000256" key="4">
    <source>
        <dbReference type="ARBA" id="ARBA00022679"/>
    </source>
</evidence>
<dbReference type="InterPro" id="IPR040464">
    <property type="entry name" value="InsP(3)kin_ATP-grasp"/>
</dbReference>
<evidence type="ECO:0000256" key="9">
    <source>
        <dbReference type="ARBA" id="ARBA00022842"/>
    </source>
</evidence>
<keyword evidence="7" id="KW-0418">Kinase</keyword>
<keyword evidence="12" id="KW-1185">Reference proteome</keyword>
<evidence type="ECO:0000256" key="3">
    <source>
        <dbReference type="ARBA" id="ARBA00012017"/>
    </source>
</evidence>
<sequence length="519" mass="59590">MAKAIFLSVSTLVQYPAKDKRQERKEKYAEELLKGFKYVGNGTSFRENFMKQAQEFISKSLSDPEIIDISGYKLYNDTCKVLEDLRNSGYKIYLTSDTSFEFRLHKIINSLNLTSYIDGVISYEKILIKKSEANYWDAVFEYLNLDQSSEIIIVSSRVDKELTSAYHKGLNHIWVNLSLENIENNKKAIKSLGKYPRTVMSIFYILNAIEYYEPKGINVGYIIPTIKKKQLLAHKYAFMSNNNFWYNSLYPYADLGLQGNFQVVINKAVDLLSMPGVENSQAFEDCKEFFRRNPQILPIDTLEKCQDWLTRVQFFEGLHKCLNIVIDGITIRTPWQKIYKAGTKVYIENVKFPVLVKANTASITQMSHIMSLVFNDQGLEKATNIYSEDFIVQEFINHDMTVYKIYVIGSHVFCEPRGSCSNIDGGAMDLITFHSAEPWPKELLSGNRVIKELNMQAIMKATELIEEELGLNILGFDVLVQSETGDYVIVDVNVFPGFKEHKEIGSHLEALVMKKLNKT</sequence>
<dbReference type="EC" id="2.7.1.159" evidence="3"/>
<dbReference type="GO" id="GO:0032957">
    <property type="term" value="P:inositol trisphosphate metabolic process"/>
    <property type="evidence" value="ECO:0007669"/>
    <property type="project" value="InterPro"/>
</dbReference>
<dbReference type="GO" id="GO:0000287">
    <property type="term" value="F:magnesium ion binding"/>
    <property type="evidence" value="ECO:0007669"/>
    <property type="project" value="InterPro"/>
</dbReference>
<evidence type="ECO:0000256" key="7">
    <source>
        <dbReference type="ARBA" id="ARBA00022777"/>
    </source>
</evidence>
<dbReference type="GO" id="GO:0047325">
    <property type="term" value="F:inositol-3,4,5,6-tetrakisphosphate 1-kinase activity"/>
    <property type="evidence" value="ECO:0007669"/>
    <property type="project" value="InterPro"/>
</dbReference>
<keyword evidence="9" id="KW-0460">Magnesium</keyword>
<dbReference type="GO" id="GO:0005524">
    <property type="term" value="F:ATP binding"/>
    <property type="evidence" value="ECO:0007669"/>
    <property type="project" value="UniProtKB-KW"/>
</dbReference>
<gene>
    <name evidence="11" type="ORF">SteCoe_15874</name>
</gene>
<comment type="cofactor">
    <cofactor evidence="1">
        <name>Mg(2+)</name>
        <dbReference type="ChEBI" id="CHEBI:18420"/>
    </cofactor>
</comment>
<dbReference type="PANTHER" id="PTHR14217">
    <property type="entry name" value="INOSITOL-TETRAKISPHOSPHATE 1-KINASE"/>
    <property type="match status" value="1"/>
</dbReference>
<dbReference type="OrthoDB" id="25308at2759"/>
<feature type="domain" description="Inositol 1,3,4-trisphosphate 5/6-kinase ATP-grasp" evidence="10">
    <location>
        <begin position="347"/>
        <end position="503"/>
    </location>
</feature>
<comment type="caution">
    <text evidence="11">The sequence shown here is derived from an EMBL/GenBank/DDBJ whole genome shotgun (WGS) entry which is preliminary data.</text>
</comment>
<keyword evidence="8" id="KW-0067">ATP-binding</keyword>
<dbReference type="Gene3D" id="3.40.50.1000">
    <property type="entry name" value="HAD superfamily/HAD-like"/>
    <property type="match status" value="1"/>
</dbReference>
<evidence type="ECO:0000313" key="12">
    <source>
        <dbReference type="Proteomes" id="UP000187209"/>
    </source>
</evidence>
<evidence type="ECO:0000256" key="6">
    <source>
        <dbReference type="ARBA" id="ARBA00022741"/>
    </source>
</evidence>
<dbReference type="EMBL" id="MPUH01000311">
    <property type="protein sequence ID" value="OMJ83222.1"/>
    <property type="molecule type" value="Genomic_DNA"/>
</dbReference>
<dbReference type="PANTHER" id="PTHR14217:SF1">
    <property type="entry name" value="INOSITOL-TETRAKISPHOSPHATE 1-KINASE"/>
    <property type="match status" value="1"/>
</dbReference>
<dbReference type="GO" id="GO:0005737">
    <property type="term" value="C:cytoplasm"/>
    <property type="evidence" value="ECO:0007669"/>
    <property type="project" value="TreeGrafter"/>
</dbReference>